<dbReference type="AlphaFoldDB" id="A0A4P9CB89"/>
<evidence type="ECO:0000256" key="8">
    <source>
        <dbReference type="ARBA" id="ARBA00023244"/>
    </source>
</evidence>
<dbReference type="RefSeq" id="WP_096920133.1">
    <property type="nucleotide sequence ID" value="NZ_CP029487.1"/>
</dbReference>
<keyword evidence="17" id="KW-1185">Reference proteome</keyword>
<protein>
    <recommendedName>
        <fullName evidence="10">Porphobilinogen deaminase</fullName>
        <shortName evidence="10">PBG</shortName>
        <ecNumber evidence="10">2.5.1.61</ecNumber>
    </recommendedName>
    <alternativeName>
        <fullName evidence="10">Hydroxymethylbilane synthase</fullName>
        <shortName evidence="10">HMBS</shortName>
    </alternativeName>
    <alternativeName>
        <fullName evidence="10">Pre-uroporphyrinogen synthase</fullName>
    </alternativeName>
</protein>
<dbReference type="Pfam" id="PF02602">
    <property type="entry name" value="HEM4"/>
    <property type="match status" value="1"/>
</dbReference>
<dbReference type="SUPFAM" id="SSF69618">
    <property type="entry name" value="HemD-like"/>
    <property type="match status" value="1"/>
</dbReference>
<dbReference type="InterPro" id="IPR006366">
    <property type="entry name" value="CobA/CysG_C"/>
</dbReference>
<feature type="domain" description="Porphobilinogen deaminase C-terminal" evidence="15">
    <location>
        <begin position="228"/>
        <end position="296"/>
    </location>
</feature>
<dbReference type="NCBIfam" id="TIGR01469">
    <property type="entry name" value="cobA_cysG_Cterm"/>
    <property type="match status" value="1"/>
</dbReference>
<dbReference type="KEGG" id="emt:CPZ25_016790"/>
<dbReference type="CDD" id="cd11642">
    <property type="entry name" value="SUMT"/>
    <property type="match status" value="1"/>
</dbReference>
<comment type="similarity">
    <text evidence="11">Belongs to the precorrin methyltransferase family.</text>
</comment>
<dbReference type="InterPro" id="IPR003043">
    <property type="entry name" value="Uropor_MeTrfase_CS"/>
</dbReference>
<dbReference type="GO" id="GO:0032259">
    <property type="term" value="P:methylation"/>
    <property type="evidence" value="ECO:0007669"/>
    <property type="project" value="UniProtKB-KW"/>
</dbReference>
<comment type="catalytic activity">
    <reaction evidence="9 10">
        <text>4 porphobilinogen + H2O = hydroxymethylbilane + 4 NH4(+)</text>
        <dbReference type="Rhea" id="RHEA:13185"/>
        <dbReference type="ChEBI" id="CHEBI:15377"/>
        <dbReference type="ChEBI" id="CHEBI:28938"/>
        <dbReference type="ChEBI" id="CHEBI:57845"/>
        <dbReference type="ChEBI" id="CHEBI:58126"/>
        <dbReference type="EC" id="2.5.1.61"/>
    </reaction>
</comment>
<feature type="domain" description="Tetrapyrrole methylase" evidence="12">
    <location>
        <begin position="307"/>
        <end position="517"/>
    </location>
</feature>
<sequence length="804" mass="88173">MKIIVGSRGSKLAVVQTNWLLEELRKANPEVDFELKIIKTKGDKIQHKALDKIGDKGIFTKELEDALLSGEIDMAVHSMKDMPSELPEGLMLSVPPMREDPRDVLLTPHKINAVQELPENAVIGTGSKRRIYQLKNIRKDFEVVGIRGNIDTRIRKMQEQGLDGIILAAAGLKRIGVYESEDYTCIPLDPCQFVSAPAQGILAVEIREDNETVKTLMESVSNPVTKAQMTAERQFLISLNGSCHIPIGAYCDVEDEKLTLYGIFGNEDGTILYKGQTEGALGEEAEMGDRLAKELREMVEAEMKPGTVYLAGGGCGDKGLITVKAMEKLKTCDAVVYDALVNEEFLKWTKPECEKIYVGKRAANHALPQDEINALLIRLGKEGKSVVRLKGGDPYVFGRGGEEGEELYDAGVPFEVIPGITSVIGGLAYAGIPITHRDCVSSFQVVTGHLKSEESELDWPVLAKSKGTIVFLMGVKNLEKITGELMKNGMDKNTPAAVVHRASTPYQRVVEGTLETIYGIAAEAKITAPSLIVVGDVVTKREKLRFFDSKPLFGKNIVVTRSREQSSKMVAQIAELGGNAIEYPTIKIEPIPENVAALAERFGSLNAYSHIIFTSTNGVEIFFDALKASGRDTRALGNIHVTAIGSATAALLAEQGITADFVPKKYVGEELVDGLMPLLTEASRVLIPRSKNARIYVVEALRKVCPVDEFQIYETVREDNTDIDVAEMLKNKEIDYITFTSSTTVQYFVEKIGDENVEYTKNAKCVSIGPVTSDKMRELGLAVDVQAEVYTIAGMIEAILNMEK</sequence>
<comment type="pathway">
    <text evidence="2">Porphyrin-containing compound metabolism; protoporphyrin-IX biosynthesis; coproporphyrinogen-III from 5-aminolevulinate: step 2/4.</text>
</comment>
<dbReference type="Proteomes" id="UP000218387">
    <property type="component" value="Chromosome"/>
</dbReference>
<comment type="function">
    <text evidence="1 10">Tetrapolymerization of the monopyrrole PBG into the hydroxymethylbilane pre-uroporphyrinogen in several discrete steps.</text>
</comment>
<evidence type="ECO:0000256" key="5">
    <source>
        <dbReference type="ARBA" id="ARBA00022603"/>
    </source>
</evidence>
<evidence type="ECO:0000256" key="10">
    <source>
        <dbReference type="HAMAP-Rule" id="MF_00260"/>
    </source>
</evidence>
<dbReference type="GO" id="GO:0004851">
    <property type="term" value="F:uroporphyrin-III C-methyltransferase activity"/>
    <property type="evidence" value="ECO:0007669"/>
    <property type="project" value="UniProtKB-ARBA"/>
</dbReference>
<evidence type="ECO:0000256" key="9">
    <source>
        <dbReference type="ARBA" id="ARBA00048169"/>
    </source>
</evidence>
<dbReference type="InterPro" id="IPR022419">
    <property type="entry name" value="Porphobilin_deaminase_cofac_BS"/>
</dbReference>
<evidence type="ECO:0000259" key="12">
    <source>
        <dbReference type="Pfam" id="PF00590"/>
    </source>
</evidence>
<dbReference type="SUPFAM" id="SSF54782">
    <property type="entry name" value="Porphobilinogen deaminase (hydroxymethylbilane synthase), C-terminal domain"/>
    <property type="match status" value="1"/>
</dbReference>
<feature type="domain" description="Tetrapyrrole biosynthesis uroporphyrinogen III synthase" evidence="14">
    <location>
        <begin position="568"/>
        <end position="797"/>
    </location>
</feature>
<evidence type="ECO:0000256" key="3">
    <source>
        <dbReference type="ARBA" id="ARBA00005638"/>
    </source>
</evidence>
<keyword evidence="8 10" id="KW-0627">Porphyrin biosynthesis</keyword>
<evidence type="ECO:0000259" key="14">
    <source>
        <dbReference type="Pfam" id="PF02602"/>
    </source>
</evidence>
<comment type="subunit">
    <text evidence="4 10">Monomer.</text>
</comment>
<dbReference type="GO" id="GO:0005737">
    <property type="term" value="C:cytoplasm"/>
    <property type="evidence" value="ECO:0007669"/>
    <property type="project" value="UniProtKB-UniRule"/>
</dbReference>
<dbReference type="Gene3D" id="3.40.1010.10">
    <property type="entry name" value="Cobalt-precorrin-4 Transmethylase, Domain 1"/>
    <property type="match status" value="1"/>
</dbReference>
<dbReference type="Gene3D" id="3.30.950.10">
    <property type="entry name" value="Methyltransferase, Cobalt-precorrin-4 Transmethylase, Domain 2"/>
    <property type="match status" value="1"/>
</dbReference>
<dbReference type="FunFam" id="3.40.1010.10:FF:000001">
    <property type="entry name" value="Siroheme synthase"/>
    <property type="match status" value="1"/>
</dbReference>
<dbReference type="FunFam" id="3.40.190.10:FF:000005">
    <property type="entry name" value="Porphobilinogen deaminase"/>
    <property type="match status" value="1"/>
</dbReference>
<evidence type="ECO:0000256" key="4">
    <source>
        <dbReference type="ARBA" id="ARBA00011245"/>
    </source>
</evidence>
<evidence type="ECO:0000259" key="15">
    <source>
        <dbReference type="Pfam" id="PF03900"/>
    </source>
</evidence>
<dbReference type="Gene3D" id="3.30.160.40">
    <property type="entry name" value="Porphobilinogen deaminase, C-terminal domain"/>
    <property type="match status" value="1"/>
</dbReference>
<keyword evidence="7" id="KW-0949">S-adenosyl-L-methionine</keyword>
<dbReference type="NCBIfam" id="NF004790">
    <property type="entry name" value="PRK06136.1"/>
    <property type="match status" value="1"/>
</dbReference>
<feature type="modified residue" description="S-(dipyrrolylmethanemethyl)cysteine" evidence="10">
    <location>
        <position position="243"/>
    </location>
</feature>
<name>A0A4P9CB89_EUBML</name>
<dbReference type="PANTHER" id="PTHR11557">
    <property type="entry name" value="PORPHOBILINOGEN DEAMINASE"/>
    <property type="match status" value="1"/>
</dbReference>
<dbReference type="Pfam" id="PF01379">
    <property type="entry name" value="Porphobil_deam"/>
    <property type="match status" value="1"/>
</dbReference>
<dbReference type="InterPro" id="IPR000878">
    <property type="entry name" value="4pyrrol_Mease"/>
</dbReference>
<dbReference type="InterPro" id="IPR022418">
    <property type="entry name" value="Porphobilinogen_deaminase_C"/>
</dbReference>
<comment type="similarity">
    <text evidence="3 10">Belongs to the HMBS family.</text>
</comment>
<dbReference type="PRINTS" id="PR00151">
    <property type="entry name" value="PORPHBDMNASE"/>
</dbReference>
<dbReference type="SUPFAM" id="SSF53850">
    <property type="entry name" value="Periplasmic binding protein-like II"/>
    <property type="match status" value="1"/>
</dbReference>
<dbReference type="InterPro" id="IPR036108">
    <property type="entry name" value="4pyrrol_syn_uPrphyn_synt_sf"/>
</dbReference>
<dbReference type="SUPFAM" id="SSF53790">
    <property type="entry name" value="Tetrapyrrole methylase"/>
    <property type="match status" value="1"/>
</dbReference>
<feature type="domain" description="Porphobilinogen deaminase N-terminal" evidence="13">
    <location>
        <begin position="3"/>
        <end position="214"/>
    </location>
</feature>
<dbReference type="EC" id="2.5.1.61" evidence="10"/>
<evidence type="ECO:0000313" key="16">
    <source>
        <dbReference type="EMBL" id="QCT72910.1"/>
    </source>
</evidence>
<dbReference type="Pfam" id="PF03900">
    <property type="entry name" value="Porphobil_deamC"/>
    <property type="match status" value="1"/>
</dbReference>
<dbReference type="InterPro" id="IPR000860">
    <property type="entry name" value="HemC"/>
</dbReference>
<evidence type="ECO:0000256" key="1">
    <source>
        <dbReference type="ARBA" id="ARBA00002869"/>
    </source>
</evidence>
<dbReference type="PANTHER" id="PTHR11557:SF0">
    <property type="entry name" value="PORPHOBILINOGEN DEAMINASE"/>
    <property type="match status" value="1"/>
</dbReference>
<dbReference type="InterPro" id="IPR003754">
    <property type="entry name" value="4pyrrol_synth_uPrphyn_synth"/>
</dbReference>
<proteinExistence type="inferred from homology"/>
<dbReference type="GO" id="GO:0004418">
    <property type="term" value="F:hydroxymethylbilane synthase activity"/>
    <property type="evidence" value="ECO:0007669"/>
    <property type="project" value="UniProtKB-UniRule"/>
</dbReference>
<dbReference type="GO" id="GO:0019354">
    <property type="term" value="P:siroheme biosynthetic process"/>
    <property type="evidence" value="ECO:0007669"/>
    <property type="project" value="InterPro"/>
</dbReference>
<accession>A0A4P9CB89</accession>
<dbReference type="Gene3D" id="3.40.190.10">
    <property type="entry name" value="Periplasmic binding protein-like II"/>
    <property type="match status" value="2"/>
</dbReference>
<dbReference type="InterPro" id="IPR022417">
    <property type="entry name" value="Porphobilin_deaminase_N"/>
</dbReference>
<dbReference type="FunFam" id="3.40.190.10:FF:000004">
    <property type="entry name" value="Porphobilinogen deaminase"/>
    <property type="match status" value="1"/>
</dbReference>
<evidence type="ECO:0000313" key="17">
    <source>
        <dbReference type="Proteomes" id="UP000218387"/>
    </source>
</evidence>
<evidence type="ECO:0000256" key="11">
    <source>
        <dbReference type="RuleBase" id="RU003960"/>
    </source>
</evidence>
<dbReference type="InterPro" id="IPR014777">
    <property type="entry name" value="4pyrrole_Mease_sub1"/>
</dbReference>
<gene>
    <name evidence="10" type="primary">hemC</name>
    <name evidence="16" type="ORF">CPZ25_016790</name>
</gene>
<evidence type="ECO:0000256" key="6">
    <source>
        <dbReference type="ARBA" id="ARBA00022679"/>
    </source>
</evidence>
<keyword evidence="6 10" id="KW-0808">Transferase</keyword>
<dbReference type="GO" id="GO:0006782">
    <property type="term" value="P:protoporphyrinogen IX biosynthetic process"/>
    <property type="evidence" value="ECO:0007669"/>
    <property type="project" value="UniProtKB-UniRule"/>
</dbReference>
<reference evidence="16 17" key="1">
    <citation type="submission" date="2018-05" db="EMBL/GenBank/DDBJ databases">
        <title>Genome comparison of Eubacterium sp.</title>
        <authorList>
            <person name="Feng Y."/>
            <person name="Sanchez-Andrea I."/>
            <person name="Stams A.J.M."/>
            <person name="De Vos W.M."/>
        </authorList>
    </citation>
    <scope>NUCLEOTIDE SEQUENCE [LARGE SCALE GENOMIC DNA]</scope>
    <source>
        <strain evidence="16 17">YI</strain>
    </source>
</reference>
<dbReference type="InterPro" id="IPR036803">
    <property type="entry name" value="Porphobilinogen_deaminase_C_sf"/>
</dbReference>
<evidence type="ECO:0000256" key="7">
    <source>
        <dbReference type="ARBA" id="ARBA00022691"/>
    </source>
</evidence>
<organism evidence="16 17">
    <name type="scientific">Eubacterium maltosivorans</name>
    <dbReference type="NCBI Taxonomy" id="2041044"/>
    <lineage>
        <taxon>Bacteria</taxon>
        <taxon>Bacillati</taxon>
        <taxon>Bacillota</taxon>
        <taxon>Clostridia</taxon>
        <taxon>Eubacteriales</taxon>
        <taxon>Eubacteriaceae</taxon>
        <taxon>Eubacterium</taxon>
    </lineage>
</organism>
<dbReference type="Gene3D" id="3.40.50.10090">
    <property type="match status" value="2"/>
</dbReference>
<dbReference type="HAMAP" id="MF_00260">
    <property type="entry name" value="Porphobil_deam"/>
    <property type="match status" value="1"/>
</dbReference>
<dbReference type="InterPro" id="IPR035996">
    <property type="entry name" value="4pyrrol_Methylase_sf"/>
</dbReference>
<evidence type="ECO:0000256" key="2">
    <source>
        <dbReference type="ARBA" id="ARBA00004735"/>
    </source>
</evidence>
<dbReference type="GO" id="GO:0004852">
    <property type="term" value="F:uroporphyrinogen-III synthase activity"/>
    <property type="evidence" value="ECO:0007669"/>
    <property type="project" value="InterPro"/>
</dbReference>
<comment type="miscellaneous">
    <text evidence="10">The porphobilinogen subunits are added to the dipyrromethane group.</text>
</comment>
<dbReference type="NCBIfam" id="TIGR00212">
    <property type="entry name" value="hemC"/>
    <property type="match status" value="1"/>
</dbReference>
<dbReference type="InterPro" id="IPR014776">
    <property type="entry name" value="4pyrrole_Mease_sub2"/>
</dbReference>
<dbReference type="Pfam" id="PF00590">
    <property type="entry name" value="TP_methylase"/>
    <property type="match status" value="1"/>
</dbReference>
<evidence type="ECO:0000259" key="13">
    <source>
        <dbReference type="Pfam" id="PF01379"/>
    </source>
</evidence>
<dbReference type="CDD" id="cd06578">
    <property type="entry name" value="HemD"/>
    <property type="match status" value="1"/>
</dbReference>
<dbReference type="PROSITE" id="PS00840">
    <property type="entry name" value="SUMT_2"/>
    <property type="match status" value="1"/>
</dbReference>
<dbReference type="FunFam" id="3.30.950.10:FF:000001">
    <property type="entry name" value="Siroheme synthase"/>
    <property type="match status" value="1"/>
</dbReference>
<dbReference type="EMBL" id="CP029487">
    <property type="protein sequence ID" value="QCT72910.1"/>
    <property type="molecule type" value="Genomic_DNA"/>
</dbReference>
<dbReference type="PROSITE" id="PS00533">
    <property type="entry name" value="PORPHOBILINOGEN_DEAM"/>
    <property type="match status" value="1"/>
</dbReference>
<keyword evidence="5 11" id="KW-0489">Methyltransferase</keyword>
<comment type="cofactor">
    <cofactor evidence="10">
        <name>dipyrromethane</name>
        <dbReference type="ChEBI" id="CHEBI:60342"/>
    </cofactor>
    <text evidence="10">Binds 1 dipyrromethane group covalently.</text>
</comment>